<dbReference type="STRING" id="260084.SAMN02927928_2558"/>
<name>A0A1G4SCR8_9CAUL</name>
<evidence type="ECO:0000256" key="1">
    <source>
        <dbReference type="ARBA" id="ARBA00038310"/>
    </source>
</evidence>
<dbReference type="Proteomes" id="UP000199150">
    <property type="component" value="Unassembled WGS sequence"/>
</dbReference>
<organism evidence="3 4">
    <name type="scientific">Asticcacaulis taihuensis</name>
    <dbReference type="NCBI Taxonomy" id="260084"/>
    <lineage>
        <taxon>Bacteria</taxon>
        <taxon>Pseudomonadati</taxon>
        <taxon>Pseudomonadota</taxon>
        <taxon>Alphaproteobacteria</taxon>
        <taxon>Caulobacterales</taxon>
        <taxon>Caulobacteraceae</taxon>
        <taxon>Asticcacaulis</taxon>
    </lineage>
</organism>
<reference evidence="4" key="1">
    <citation type="submission" date="2016-10" db="EMBL/GenBank/DDBJ databases">
        <authorList>
            <person name="Varghese N."/>
            <person name="Submissions S."/>
        </authorList>
    </citation>
    <scope>NUCLEOTIDE SEQUENCE [LARGE SCALE GENOMIC DNA]</scope>
    <source>
        <strain evidence="4">CGMCC 1.3431</strain>
    </source>
</reference>
<sequence length="295" mass="32844">MSVKRFVDAHVHLWQLIRLRYPWLMPPFADDGPNGSVEAIAKDYTLADYFADASGYPMEKLVHIDAGAHPDDALAETKWLQSLAAETDHPDAIVAFAALDAPDVERLLAAHAEHANVRGIRHILNWHSDPKRTYTPRNLLDDDAFARGYALLGKYSLSFDLQIYPNQMQQAAALAARHPEVPVILNHMGMPVDADLTEWRAGLKALAALPHAAVKISGMGFIDRQWTTASMRPLILQVIETFGPQRCAFASDFPTDKLFNSYGKALDAYDDITKDFSADERDALFAGTAERIYKI</sequence>
<dbReference type="InterPro" id="IPR006680">
    <property type="entry name" value="Amidohydro-rel"/>
</dbReference>
<keyword evidence="3" id="KW-0378">Hydrolase</keyword>
<comment type="similarity">
    <text evidence="1">Belongs to the metallo-dependent hydrolases superfamily.</text>
</comment>
<keyword evidence="4" id="KW-1185">Reference proteome</keyword>
<dbReference type="OrthoDB" id="9787654at2"/>
<dbReference type="RefSeq" id="WP_090648575.1">
    <property type="nucleotide sequence ID" value="NZ_CBCRYE010000002.1"/>
</dbReference>
<dbReference type="Gene3D" id="3.20.20.140">
    <property type="entry name" value="Metal-dependent hydrolases"/>
    <property type="match status" value="1"/>
</dbReference>
<protein>
    <submittedName>
        <fullName evidence="3">Predicted metal-dependent hydrolase, TIM-barrel fold</fullName>
    </submittedName>
</protein>
<dbReference type="InterPro" id="IPR052350">
    <property type="entry name" value="Metallo-dep_Lactonases"/>
</dbReference>
<gene>
    <name evidence="3" type="ORF">SAMN02927928_2558</name>
</gene>
<dbReference type="Pfam" id="PF04909">
    <property type="entry name" value="Amidohydro_2"/>
    <property type="match status" value="1"/>
</dbReference>
<evidence type="ECO:0000313" key="3">
    <source>
        <dbReference type="EMBL" id="SCW66828.1"/>
    </source>
</evidence>
<dbReference type="EMBL" id="FMTS01000004">
    <property type="protein sequence ID" value="SCW66828.1"/>
    <property type="molecule type" value="Genomic_DNA"/>
</dbReference>
<dbReference type="PANTHER" id="PTHR43569">
    <property type="entry name" value="AMIDOHYDROLASE"/>
    <property type="match status" value="1"/>
</dbReference>
<dbReference type="InterPro" id="IPR032466">
    <property type="entry name" value="Metal_Hydrolase"/>
</dbReference>
<proteinExistence type="inferred from homology"/>
<dbReference type="AlphaFoldDB" id="A0A1G4SCR8"/>
<accession>A0A1G4SCR8</accession>
<evidence type="ECO:0000259" key="2">
    <source>
        <dbReference type="Pfam" id="PF04909"/>
    </source>
</evidence>
<evidence type="ECO:0000313" key="4">
    <source>
        <dbReference type="Proteomes" id="UP000199150"/>
    </source>
</evidence>
<dbReference type="SUPFAM" id="SSF51556">
    <property type="entry name" value="Metallo-dependent hydrolases"/>
    <property type="match status" value="1"/>
</dbReference>
<dbReference type="GO" id="GO:0016787">
    <property type="term" value="F:hydrolase activity"/>
    <property type="evidence" value="ECO:0007669"/>
    <property type="project" value="UniProtKB-KW"/>
</dbReference>
<feature type="domain" description="Amidohydrolase-related" evidence="2">
    <location>
        <begin position="7"/>
        <end position="294"/>
    </location>
</feature>
<dbReference type="PANTHER" id="PTHR43569:SF1">
    <property type="entry name" value="BLL3371 PROTEIN"/>
    <property type="match status" value="1"/>
</dbReference>